<dbReference type="GO" id="GO:0006950">
    <property type="term" value="P:response to stress"/>
    <property type="evidence" value="ECO:0007669"/>
    <property type="project" value="TreeGrafter"/>
</dbReference>
<dbReference type="PANTHER" id="PTHR33164">
    <property type="entry name" value="TRANSCRIPTIONAL REGULATOR, MARR FAMILY"/>
    <property type="match status" value="1"/>
</dbReference>
<dbReference type="InterPro" id="IPR036390">
    <property type="entry name" value="WH_DNA-bd_sf"/>
</dbReference>
<evidence type="ECO:0000259" key="1">
    <source>
        <dbReference type="PROSITE" id="PS50995"/>
    </source>
</evidence>
<proteinExistence type="predicted"/>
<dbReference type="InterPro" id="IPR036388">
    <property type="entry name" value="WH-like_DNA-bd_sf"/>
</dbReference>
<comment type="caution">
    <text evidence="2">The sequence shown here is derived from an EMBL/GenBank/DDBJ whole genome shotgun (WGS) entry which is preliminary data.</text>
</comment>
<dbReference type="EMBL" id="QNRQ01000020">
    <property type="protein sequence ID" value="RBP35076.1"/>
    <property type="molecule type" value="Genomic_DNA"/>
</dbReference>
<evidence type="ECO:0000313" key="2">
    <source>
        <dbReference type="EMBL" id="RBP35076.1"/>
    </source>
</evidence>
<organism evidence="2 3">
    <name type="scientific">Eoetvoesiella caeni</name>
    <dbReference type="NCBI Taxonomy" id="645616"/>
    <lineage>
        <taxon>Bacteria</taxon>
        <taxon>Pseudomonadati</taxon>
        <taxon>Pseudomonadota</taxon>
        <taxon>Betaproteobacteria</taxon>
        <taxon>Burkholderiales</taxon>
        <taxon>Alcaligenaceae</taxon>
        <taxon>Eoetvoesiella</taxon>
    </lineage>
</organism>
<dbReference type="PANTHER" id="PTHR33164:SF57">
    <property type="entry name" value="MARR-FAMILY TRANSCRIPTIONAL REGULATOR"/>
    <property type="match status" value="1"/>
</dbReference>
<gene>
    <name evidence="2" type="ORF">DFR37_1203</name>
</gene>
<keyword evidence="3" id="KW-1185">Reference proteome</keyword>
<accession>A0A366H1H1</accession>
<dbReference type="Proteomes" id="UP000253628">
    <property type="component" value="Unassembled WGS sequence"/>
</dbReference>
<dbReference type="InterPro" id="IPR000835">
    <property type="entry name" value="HTH_MarR-typ"/>
</dbReference>
<dbReference type="SMART" id="SM00347">
    <property type="entry name" value="HTH_MARR"/>
    <property type="match status" value="1"/>
</dbReference>
<protein>
    <submittedName>
        <fullName evidence="2">MarR family transcriptional regulator</fullName>
    </submittedName>
</protein>
<dbReference type="Pfam" id="PF01047">
    <property type="entry name" value="MarR"/>
    <property type="match status" value="1"/>
</dbReference>
<dbReference type="Gene3D" id="1.10.10.10">
    <property type="entry name" value="Winged helix-like DNA-binding domain superfamily/Winged helix DNA-binding domain"/>
    <property type="match status" value="1"/>
</dbReference>
<dbReference type="SUPFAM" id="SSF46785">
    <property type="entry name" value="Winged helix' DNA-binding domain"/>
    <property type="match status" value="1"/>
</dbReference>
<dbReference type="RefSeq" id="WP_113935173.1">
    <property type="nucleotide sequence ID" value="NZ_JACCEU010000037.1"/>
</dbReference>
<evidence type="ECO:0000313" key="3">
    <source>
        <dbReference type="Proteomes" id="UP000253628"/>
    </source>
</evidence>
<dbReference type="InterPro" id="IPR039422">
    <property type="entry name" value="MarR/SlyA-like"/>
</dbReference>
<feature type="domain" description="HTH marR-type" evidence="1">
    <location>
        <begin position="29"/>
        <end position="162"/>
    </location>
</feature>
<reference evidence="2 3" key="1">
    <citation type="submission" date="2018-06" db="EMBL/GenBank/DDBJ databases">
        <title>Genomic Encyclopedia of Type Strains, Phase IV (KMG-IV): sequencing the most valuable type-strain genomes for metagenomic binning, comparative biology and taxonomic classification.</title>
        <authorList>
            <person name="Goeker M."/>
        </authorList>
    </citation>
    <scope>NUCLEOTIDE SEQUENCE [LARGE SCALE GENOMIC DNA]</scope>
    <source>
        <strain evidence="2 3">DSM 25520</strain>
    </source>
</reference>
<dbReference type="PROSITE" id="PS50995">
    <property type="entry name" value="HTH_MARR_2"/>
    <property type="match status" value="1"/>
</dbReference>
<sequence>MSFDQRTKTLSSDEETTRLPLQADSWSLQKNIAFRMACIIFRMDQELRDSVLRNLDLTYAHFRVLQVLFEKDGQQIGDIARSIVMRQPVLSRVIDQMEVRKLVRRKQDKDDSRYMRVFLTPTGKRHYQQAWPAAHQIIEGGLEVVTHEERDLLCGLLTRIDTHMQRK</sequence>
<dbReference type="GO" id="GO:0003700">
    <property type="term" value="F:DNA-binding transcription factor activity"/>
    <property type="evidence" value="ECO:0007669"/>
    <property type="project" value="InterPro"/>
</dbReference>
<dbReference type="OrthoDB" id="9806864at2"/>
<name>A0A366H1H1_9BURK</name>
<dbReference type="AlphaFoldDB" id="A0A366H1H1"/>